<protein>
    <recommendedName>
        <fullName evidence="2">RING-type E3 ubiquitin transferase</fullName>
        <ecNumber evidence="2">2.3.2.27</ecNumber>
    </recommendedName>
</protein>
<accession>A0ABM2ZC09</accession>
<evidence type="ECO:0000256" key="8">
    <source>
        <dbReference type="PROSITE-ProRule" id="PRU00175"/>
    </source>
</evidence>
<dbReference type="Gene3D" id="3.30.40.10">
    <property type="entry name" value="Zinc/RING finger domain, C3HC4 (zinc finger)"/>
    <property type="match status" value="1"/>
</dbReference>
<keyword evidence="3" id="KW-0808">Transferase</keyword>
<dbReference type="InterPro" id="IPR001841">
    <property type="entry name" value="Znf_RING"/>
</dbReference>
<evidence type="ECO:0000256" key="6">
    <source>
        <dbReference type="ARBA" id="ARBA00022786"/>
    </source>
</evidence>
<dbReference type="PANTHER" id="PTHR22937">
    <property type="entry name" value="E3 UBIQUITIN-PROTEIN LIGASE RNF165"/>
    <property type="match status" value="1"/>
</dbReference>
<keyword evidence="4" id="KW-0479">Metal-binding</keyword>
<keyword evidence="7" id="KW-0862">Zinc</keyword>
<keyword evidence="11" id="KW-1185">Reference proteome</keyword>
<reference evidence="12" key="2">
    <citation type="submission" date="2025-08" db="UniProtKB">
        <authorList>
            <consortium name="RefSeq"/>
        </authorList>
    </citation>
    <scope>IDENTIFICATION</scope>
</reference>
<dbReference type="InterPro" id="IPR013083">
    <property type="entry name" value="Znf_RING/FYVE/PHD"/>
</dbReference>
<dbReference type="PROSITE" id="PS50089">
    <property type="entry name" value="ZF_RING_2"/>
    <property type="match status" value="1"/>
</dbReference>
<comment type="catalytic activity">
    <reaction evidence="1">
        <text>S-ubiquitinyl-[E2 ubiquitin-conjugating enzyme]-L-cysteine + [acceptor protein]-L-lysine = [E2 ubiquitin-conjugating enzyme]-L-cysteine + N(6)-ubiquitinyl-[acceptor protein]-L-lysine.</text>
        <dbReference type="EC" id="2.3.2.27"/>
    </reaction>
</comment>
<dbReference type="PANTHER" id="PTHR22937:SF199">
    <property type="entry name" value="RING-TYPE E3 UBIQUITIN TRANSFERASE"/>
    <property type="match status" value="1"/>
</dbReference>
<evidence type="ECO:0000256" key="4">
    <source>
        <dbReference type="ARBA" id="ARBA00022723"/>
    </source>
</evidence>
<evidence type="ECO:0000256" key="1">
    <source>
        <dbReference type="ARBA" id="ARBA00000900"/>
    </source>
</evidence>
<evidence type="ECO:0000259" key="10">
    <source>
        <dbReference type="PROSITE" id="PS50089"/>
    </source>
</evidence>
<feature type="compositionally biased region" description="Low complexity" evidence="9">
    <location>
        <begin position="1"/>
        <end position="20"/>
    </location>
</feature>
<dbReference type="EC" id="2.3.2.27" evidence="2"/>
<dbReference type="InterPro" id="IPR045191">
    <property type="entry name" value="MBR1/2-like"/>
</dbReference>
<dbReference type="Proteomes" id="UP000818029">
    <property type="component" value="Chromosome A12"/>
</dbReference>
<evidence type="ECO:0000256" key="7">
    <source>
        <dbReference type="ARBA" id="ARBA00022833"/>
    </source>
</evidence>
<dbReference type="Pfam" id="PF13639">
    <property type="entry name" value="zf-RING_2"/>
    <property type="match status" value="1"/>
</dbReference>
<dbReference type="SUPFAM" id="SSF57850">
    <property type="entry name" value="RING/U-box"/>
    <property type="match status" value="1"/>
</dbReference>
<dbReference type="RefSeq" id="XP_040940065.1">
    <property type="nucleotide sequence ID" value="XM_041084131.1"/>
</dbReference>
<evidence type="ECO:0000256" key="3">
    <source>
        <dbReference type="ARBA" id="ARBA00022679"/>
    </source>
</evidence>
<proteinExistence type="predicted"/>
<reference evidence="11" key="1">
    <citation type="journal article" date="2020" name="Nat. Genet.">
        <title>Genomic diversifications of five Gossypium allopolyploid species and their impact on cotton improvement.</title>
        <authorList>
            <person name="Chen Z.J."/>
            <person name="Sreedasyam A."/>
            <person name="Ando A."/>
            <person name="Song Q."/>
            <person name="De Santiago L.M."/>
            <person name="Hulse-Kemp A.M."/>
            <person name="Ding M."/>
            <person name="Ye W."/>
            <person name="Kirkbride R.C."/>
            <person name="Jenkins J."/>
            <person name="Plott C."/>
            <person name="Lovell J."/>
            <person name="Lin Y.M."/>
            <person name="Vaughn R."/>
            <person name="Liu B."/>
            <person name="Simpson S."/>
            <person name="Scheffler B.E."/>
            <person name="Wen L."/>
            <person name="Saski C.A."/>
            <person name="Grover C.E."/>
            <person name="Hu G."/>
            <person name="Conover J.L."/>
            <person name="Carlson J.W."/>
            <person name="Shu S."/>
            <person name="Boston L.B."/>
            <person name="Williams M."/>
            <person name="Peterson D.G."/>
            <person name="McGee K."/>
            <person name="Jones D.C."/>
            <person name="Wendel J.F."/>
            <person name="Stelly D.M."/>
            <person name="Grimwood J."/>
            <person name="Schmutz J."/>
        </authorList>
    </citation>
    <scope>NUCLEOTIDE SEQUENCE [LARGE SCALE GENOMIC DNA]</scope>
    <source>
        <strain evidence="11">cv. TM-1</strain>
    </source>
</reference>
<sequence length="592" mass="65014">MQNQGQGSSSNSTPGNSGFNGCLGTRQHPTFRHSAQNIGMNPNNGHIAVGPTGPGQVTGSGPLHRNIDLNVEDSEENLVQFLSLDLLRTLNASGDDQIPTSGGGSSSPVMIHSGSAGYVVEENISRVGLPTDAQRRLLCKRRTPEVPPPENNVIVNTLNGANSVHTGTHSAAPVAAPLTVQVGQIDHFQRNTRFRPTVNQQNPGPVNLWQWNSNYSNLQQPTGHQRPAFSSYGHFSSPQLPVMVNQTMLQQPTVGASNTNPLQAPHQPSQYWNGATMSPFSPSPVMVPPANMQLQANMNLLNGNAGFPGNIGASSRTQAGSGMHTPFSSMGYPQLNVAEQYGQRQQHLADRSEAWRMANYGPIHYDHYGAPSPTVRDMDALMRGGNPRPAQFPQRLGAIAERQAGHHSRVSLSPIPLSQFAAQRRRRLLYQLRNYLRLLRRAGNLRLETNPLSINIKEIAAILCFCLQDAMLLGRSYLNSMRDLDDNNDEMRVDVDNMSYEELLDLEEQIGDVSTGLSEETIMANLRRRKYQPITVQPPAEAEPCCICQEDYVNGEELGKLDCGHDFHFNCIKQWLLQKNSCPVCKKTALAI</sequence>
<feature type="domain" description="RING-type" evidence="10">
    <location>
        <begin position="545"/>
        <end position="586"/>
    </location>
</feature>
<organism evidence="11 12">
    <name type="scientific">Gossypium hirsutum</name>
    <name type="common">Upland cotton</name>
    <name type="synonym">Gossypium mexicanum</name>
    <dbReference type="NCBI Taxonomy" id="3635"/>
    <lineage>
        <taxon>Eukaryota</taxon>
        <taxon>Viridiplantae</taxon>
        <taxon>Streptophyta</taxon>
        <taxon>Embryophyta</taxon>
        <taxon>Tracheophyta</taxon>
        <taxon>Spermatophyta</taxon>
        <taxon>Magnoliopsida</taxon>
        <taxon>eudicotyledons</taxon>
        <taxon>Gunneridae</taxon>
        <taxon>Pentapetalae</taxon>
        <taxon>rosids</taxon>
        <taxon>malvids</taxon>
        <taxon>Malvales</taxon>
        <taxon>Malvaceae</taxon>
        <taxon>Malvoideae</taxon>
        <taxon>Gossypium</taxon>
    </lineage>
</organism>
<keyword evidence="5 8" id="KW-0863">Zinc-finger</keyword>
<evidence type="ECO:0000313" key="12">
    <source>
        <dbReference type="RefSeq" id="XP_040940065.1"/>
    </source>
</evidence>
<evidence type="ECO:0000256" key="5">
    <source>
        <dbReference type="ARBA" id="ARBA00022771"/>
    </source>
</evidence>
<evidence type="ECO:0000256" key="2">
    <source>
        <dbReference type="ARBA" id="ARBA00012483"/>
    </source>
</evidence>
<evidence type="ECO:0000313" key="11">
    <source>
        <dbReference type="Proteomes" id="UP000818029"/>
    </source>
</evidence>
<dbReference type="GeneID" id="107919921"/>
<name>A0ABM2ZC09_GOSHI</name>
<feature type="region of interest" description="Disordered" evidence="9">
    <location>
        <begin position="1"/>
        <end position="28"/>
    </location>
</feature>
<gene>
    <name evidence="12" type="primary">LOC107919921</name>
</gene>
<dbReference type="SMART" id="SM00184">
    <property type="entry name" value="RING"/>
    <property type="match status" value="1"/>
</dbReference>
<evidence type="ECO:0000256" key="9">
    <source>
        <dbReference type="SAM" id="MobiDB-lite"/>
    </source>
</evidence>
<keyword evidence="6" id="KW-0833">Ubl conjugation pathway</keyword>